<dbReference type="Pfam" id="PF01087">
    <property type="entry name" value="GalP_UDP_transf"/>
    <property type="match status" value="1"/>
</dbReference>
<evidence type="ECO:0000256" key="10">
    <source>
        <dbReference type="ARBA" id="ARBA00023144"/>
    </source>
</evidence>
<evidence type="ECO:0000256" key="4">
    <source>
        <dbReference type="ARBA" id="ARBA00012384"/>
    </source>
</evidence>
<feature type="binding site" evidence="16">
    <location>
        <position position="313"/>
    </location>
    <ligand>
        <name>Fe cation</name>
        <dbReference type="ChEBI" id="CHEBI:24875"/>
    </ligand>
</feature>
<keyword evidence="8 15" id="KW-0479">Metal-binding</keyword>
<evidence type="ECO:0000259" key="19">
    <source>
        <dbReference type="Pfam" id="PF02744"/>
    </source>
</evidence>
<dbReference type="Proteomes" id="UP000002008">
    <property type="component" value="Chromosome"/>
</dbReference>
<evidence type="ECO:0000256" key="14">
    <source>
        <dbReference type="PIRSR" id="PIRSR000808-2"/>
    </source>
</evidence>
<feature type="binding site" description="in other chain" evidence="14">
    <location>
        <position position="63"/>
    </location>
    <ligand>
        <name>UDP-alpha-D-glucose</name>
        <dbReference type="ChEBI" id="CHEBI:58885"/>
        <note>ligand shared between dimeric partners</note>
    </ligand>
</feature>
<evidence type="ECO:0000256" key="9">
    <source>
        <dbReference type="ARBA" id="ARBA00022833"/>
    </source>
</evidence>
<evidence type="ECO:0000256" key="16">
    <source>
        <dbReference type="PIRSR" id="PIRSR000808-4"/>
    </source>
</evidence>
<dbReference type="EMBL" id="CP000909">
    <property type="protein sequence ID" value="ABY35882.1"/>
    <property type="molecule type" value="Genomic_DNA"/>
</dbReference>
<dbReference type="PANTHER" id="PTHR11943">
    <property type="entry name" value="GALACTOSE-1-PHOSPHATE URIDYLYLTRANSFERASE"/>
    <property type="match status" value="1"/>
</dbReference>
<dbReference type="HOGENOM" id="CLU_029960_0_0_0"/>
<dbReference type="InterPro" id="IPR005850">
    <property type="entry name" value="GalP_Utransf_C"/>
</dbReference>
<dbReference type="FunFam" id="3.30.428.10:FF:000002">
    <property type="entry name" value="Galactose-1-phosphate uridylyltransferase"/>
    <property type="match status" value="1"/>
</dbReference>
<dbReference type="FunFam" id="3.30.428.10:FF:000001">
    <property type="entry name" value="Galactose-1-phosphate uridylyltransferase"/>
    <property type="match status" value="1"/>
</dbReference>
<dbReference type="PANTHER" id="PTHR11943:SF1">
    <property type="entry name" value="GALACTOSE-1-PHOSPHATE URIDYLYLTRANSFERASE"/>
    <property type="match status" value="1"/>
</dbReference>
<keyword evidence="7 17" id="KW-0548">Nucleotidyltransferase</keyword>
<feature type="domain" description="Galactose-1-phosphate uridyl transferase C-terminal" evidence="19">
    <location>
        <begin position="198"/>
        <end position="353"/>
    </location>
</feature>
<name>A9WJH8_CHLAA</name>
<keyword evidence="6 17" id="KW-0808">Transferase</keyword>
<evidence type="ECO:0000256" key="2">
    <source>
        <dbReference type="ARBA" id="ARBA00004947"/>
    </source>
</evidence>
<feature type="binding site" evidence="16">
    <location>
        <position position="311"/>
    </location>
    <ligand>
        <name>Fe cation</name>
        <dbReference type="ChEBI" id="CHEBI:24875"/>
    </ligand>
</feature>
<comment type="pathway">
    <text evidence="2 17">Carbohydrate metabolism; galactose metabolism.</text>
</comment>
<feature type="binding site" description="in other chain" evidence="14">
    <location>
        <begin position="174"/>
        <end position="176"/>
    </location>
    <ligand>
        <name>UDP-alpha-D-glucose</name>
        <dbReference type="ChEBI" id="CHEBI:58885"/>
        <note>ligand shared between dimeric partners</note>
    </ligand>
</feature>
<keyword evidence="10 17" id="KW-0299">Galactose metabolism</keyword>
<evidence type="ECO:0000256" key="5">
    <source>
        <dbReference type="ARBA" id="ARBA00016340"/>
    </source>
</evidence>
<feature type="binding site" evidence="16">
    <location>
        <position position="197"/>
    </location>
    <ligand>
        <name>Fe cation</name>
        <dbReference type="ChEBI" id="CHEBI:24875"/>
    </ligand>
</feature>
<feature type="binding site" evidence="15">
    <location>
        <position position="57"/>
    </location>
    <ligand>
        <name>Zn(2+)</name>
        <dbReference type="ChEBI" id="CHEBI:29105"/>
    </ligand>
</feature>
<dbReference type="CDD" id="cd00608">
    <property type="entry name" value="GalT"/>
    <property type="match status" value="1"/>
</dbReference>
<feature type="binding site" evidence="14">
    <location>
        <begin position="331"/>
        <end position="332"/>
    </location>
    <ligand>
        <name>UDP-alpha-D-glucose</name>
        <dbReference type="ChEBI" id="CHEBI:58885"/>
        <note>ligand shared between dimeric partners</note>
    </ligand>
</feature>
<dbReference type="UniPathway" id="UPA00214"/>
<dbReference type="KEGG" id="cau:Caur_2677"/>
<comment type="cofactor">
    <cofactor evidence="15">
        <name>Zn(2+)</name>
        <dbReference type="ChEBI" id="CHEBI:29105"/>
    </cofactor>
    <text evidence="15">Binds 1 zinc ion per subunit.</text>
</comment>
<dbReference type="InterPro" id="IPR036265">
    <property type="entry name" value="HIT-like_sf"/>
</dbReference>
<evidence type="ECO:0000256" key="3">
    <source>
        <dbReference type="ARBA" id="ARBA00010951"/>
    </source>
</evidence>
<dbReference type="PATRIC" id="fig|324602.8.peg.3017"/>
<dbReference type="Gene3D" id="3.30.428.10">
    <property type="entry name" value="HIT-like"/>
    <property type="match status" value="2"/>
</dbReference>
<feature type="binding site" description="in other chain" evidence="14">
    <location>
        <begin position="79"/>
        <end position="80"/>
    </location>
    <ligand>
        <name>UDP-alpha-D-glucose</name>
        <dbReference type="ChEBI" id="CHEBI:58885"/>
        <note>ligand shared between dimeric partners</note>
    </ligand>
</feature>
<dbReference type="EC" id="2.7.7.12" evidence="4 12"/>
<dbReference type="GO" id="GO:0008108">
    <property type="term" value="F:UDP-glucose:hexose-1-phosphate uridylyltransferase activity"/>
    <property type="evidence" value="ECO:0000318"/>
    <property type="project" value="GO_Central"/>
</dbReference>
<sequence length="353" mass="40293">MCMEQQELFLRPHRRLNRLTGEWVLVSPHRTQRPWLGQVETLPPAELPSYDPACYLCPGNTRANGVQNPPYTETFVFENDFAALLPDIPLDRVSVRLPLADQHDAGPVLLHAEAERGICRVVCFSPRHDLTLAQMSQAEVRRVVDVWVDQYNELGAIDWVQSVLIFENRGAMMGASNPHPHGQIWANEQLPNEMRKELATQTAYWHEHQRCLLCDYLALELQLGERIVCANDAWVALVPFWAVWPFETLVLPRVHAGAIGDLDESGRDGLAAILRELTGRYDRLFNVSFPYSMGFHQRPTDGLAHEGWHLHAHFYPPLLRSATVRKFMVGYEMLGQPQRDLTPEQAAARLRDL</sequence>
<dbReference type="GO" id="GO:0008270">
    <property type="term" value="F:zinc ion binding"/>
    <property type="evidence" value="ECO:0007669"/>
    <property type="project" value="InterPro"/>
</dbReference>
<evidence type="ECO:0000313" key="21">
    <source>
        <dbReference type="Proteomes" id="UP000002008"/>
    </source>
</evidence>
<comment type="catalytic activity">
    <reaction evidence="1 17">
        <text>alpha-D-galactose 1-phosphate + UDP-alpha-D-glucose = alpha-D-glucose 1-phosphate + UDP-alpha-D-galactose</text>
        <dbReference type="Rhea" id="RHEA:13989"/>
        <dbReference type="ChEBI" id="CHEBI:58336"/>
        <dbReference type="ChEBI" id="CHEBI:58601"/>
        <dbReference type="ChEBI" id="CHEBI:58885"/>
        <dbReference type="ChEBI" id="CHEBI:66914"/>
        <dbReference type="EC" id="2.7.7.12"/>
    </reaction>
</comment>
<dbReference type="GO" id="GO:0033499">
    <property type="term" value="P:galactose catabolic process via UDP-galactose, Leloir pathway"/>
    <property type="evidence" value="ECO:0000318"/>
    <property type="project" value="GO_Central"/>
</dbReference>
<evidence type="ECO:0000256" key="13">
    <source>
        <dbReference type="PIRSR" id="PIRSR000808-1"/>
    </source>
</evidence>
<organism evidence="20 21">
    <name type="scientific">Chloroflexus aurantiacus (strain ATCC 29366 / DSM 635 / J-10-fl)</name>
    <dbReference type="NCBI Taxonomy" id="324602"/>
    <lineage>
        <taxon>Bacteria</taxon>
        <taxon>Bacillati</taxon>
        <taxon>Chloroflexota</taxon>
        <taxon>Chloroflexia</taxon>
        <taxon>Chloroflexales</taxon>
        <taxon>Chloroflexineae</taxon>
        <taxon>Chloroflexaceae</taxon>
        <taxon>Chloroflexus</taxon>
    </lineage>
</organism>
<keyword evidence="9 15" id="KW-0862">Zinc</keyword>
<evidence type="ECO:0000256" key="8">
    <source>
        <dbReference type="ARBA" id="ARBA00022723"/>
    </source>
</evidence>
<proteinExistence type="inferred from homology"/>
<dbReference type="NCBIfam" id="TIGR00209">
    <property type="entry name" value="galT_1"/>
    <property type="match status" value="1"/>
</dbReference>
<evidence type="ECO:0000256" key="17">
    <source>
        <dbReference type="RuleBase" id="RU000506"/>
    </source>
</evidence>
<dbReference type="InterPro" id="IPR005849">
    <property type="entry name" value="GalP_Utransf_N"/>
</dbReference>
<evidence type="ECO:0000313" key="20">
    <source>
        <dbReference type="EMBL" id="ABY35882.1"/>
    </source>
</evidence>
<dbReference type="PROSITE" id="PS00117">
    <property type="entry name" value="GAL_P_UDP_TRANSF_I"/>
    <property type="match status" value="1"/>
</dbReference>
<feature type="binding site" evidence="16">
    <location>
        <position position="296"/>
    </location>
    <ligand>
        <name>Fe cation</name>
        <dbReference type="ChEBI" id="CHEBI:24875"/>
    </ligand>
</feature>
<dbReference type="AlphaFoldDB" id="A9WJH8"/>
<keyword evidence="16" id="KW-0408">Iron</keyword>
<feature type="binding site" evidence="15">
    <location>
        <position position="179"/>
    </location>
    <ligand>
        <name>Zn(2+)</name>
        <dbReference type="ChEBI" id="CHEBI:29105"/>
    </ligand>
</feature>
<dbReference type="GO" id="GO:0005737">
    <property type="term" value="C:cytoplasm"/>
    <property type="evidence" value="ECO:0000318"/>
    <property type="project" value="GO_Central"/>
</dbReference>
<dbReference type="Pfam" id="PF02744">
    <property type="entry name" value="GalP_UDP_tr_C"/>
    <property type="match status" value="1"/>
</dbReference>
<protein>
    <recommendedName>
        <fullName evidence="5 12">Galactose-1-phosphate uridylyltransferase</fullName>
        <ecNumber evidence="4 12">2.7.7.12</ecNumber>
    </recommendedName>
</protein>
<feature type="binding site" evidence="14">
    <location>
        <begin position="30"/>
        <end position="33"/>
    </location>
    <ligand>
        <name>UDP-alpha-D-glucose</name>
        <dbReference type="ChEBI" id="CHEBI:58885"/>
        <note>ligand shared between dimeric partners</note>
    </ligand>
</feature>
<evidence type="ECO:0000256" key="11">
    <source>
        <dbReference type="ARBA" id="ARBA00023277"/>
    </source>
</evidence>
<dbReference type="eggNOG" id="COG1085">
    <property type="taxonomic scope" value="Bacteria"/>
</dbReference>
<gene>
    <name evidence="20" type="ordered locus">Caur_2677</name>
</gene>
<feature type="domain" description="Galactose-1-phosphate uridyl transferase N-terminal" evidence="18">
    <location>
        <begin position="11"/>
        <end position="191"/>
    </location>
</feature>
<dbReference type="InterPro" id="IPR019779">
    <property type="entry name" value="GalP_UDPtransf1_His-AS"/>
</dbReference>
<dbReference type="STRING" id="324602.Caur_2677"/>
<dbReference type="PIRSF" id="PIRSF000808">
    <property type="entry name" value="GalT"/>
    <property type="match status" value="1"/>
</dbReference>
<keyword evidence="21" id="KW-1185">Reference proteome</keyword>
<evidence type="ECO:0000256" key="6">
    <source>
        <dbReference type="ARBA" id="ARBA00022679"/>
    </source>
</evidence>
<feature type="binding site" description="in other chain" evidence="14">
    <location>
        <position position="168"/>
    </location>
    <ligand>
        <name>UDP-alpha-D-glucose</name>
        <dbReference type="ChEBI" id="CHEBI:58885"/>
        <note>ligand shared between dimeric partners</note>
    </ligand>
</feature>
<evidence type="ECO:0000256" key="7">
    <source>
        <dbReference type="ARBA" id="ARBA00022695"/>
    </source>
</evidence>
<feature type="binding site" evidence="15">
    <location>
        <position position="54"/>
    </location>
    <ligand>
        <name>Zn(2+)</name>
        <dbReference type="ChEBI" id="CHEBI:29105"/>
    </ligand>
</feature>
<evidence type="ECO:0000256" key="1">
    <source>
        <dbReference type="ARBA" id="ARBA00001107"/>
    </source>
</evidence>
<evidence type="ECO:0000259" key="18">
    <source>
        <dbReference type="Pfam" id="PF01087"/>
    </source>
</evidence>
<evidence type="ECO:0000256" key="15">
    <source>
        <dbReference type="PIRSR" id="PIRSR000808-3"/>
    </source>
</evidence>
<comment type="cofactor">
    <cofactor evidence="16">
        <name>Fe cation</name>
        <dbReference type="ChEBI" id="CHEBI:24875"/>
    </cofactor>
    <text evidence="16">Binds 1 Fe cation per subunit.</text>
</comment>
<accession>A9WJH8</accession>
<dbReference type="SUPFAM" id="SSF54197">
    <property type="entry name" value="HIT-like"/>
    <property type="match status" value="2"/>
</dbReference>
<comment type="similarity">
    <text evidence="3 17">Belongs to the galactose-1-phosphate uridylyltransferase type 1 family.</text>
</comment>
<feature type="active site" description="Tele-UMP-histidine intermediate" evidence="13">
    <location>
        <position position="181"/>
    </location>
</feature>
<feature type="binding site" evidence="15">
    <location>
        <position position="128"/>
    </location>
    <ligand>
        <name>Zn(2+)</name>
        <dbReference type="ChEBI" id="CHEBI:29105"/>
    </ligand>
</feature>
<keyword evidence="11 17" id="KW-0119">Carbohydrate metabolism</keyword>
<feature type="binding site" evidence="14">
    <location>
        <begin position="326"/>
        <end position="327"/>
    </location>
    <ligand>
        <name>UDP-alpha-D-glucose</name>
        <dbReference type="ChEBI" id="CHEBI:58885"/>
        <note>ligand shared between dimeric partners</note>
    </ligand>
</feature>
<evidence type="ECO:0000256" key="12">
    <source>
        <dbReference type="NCBIfam" id="TIGR00209"/>
    </source>
</evidence>
<dbReference type="InParanoid" id="A9WJH8"/>
<feature type="binding site" description="in other chain" evidence="14">
    <location>
        <position position="338"/>
    </location>
    <ligand>
        <name>UDP-alpha-D-glucose</name>
        <dbReference type="ChEBI" id="CHEBI:58885"/>
        <note>ligand shared between dimeric partners</note>
    </ligand>
</feature>
<dbReference type="InterPro" id="IPR001937">
    <property type="entry name" value="GalP_UDPtransf1"/>
</dbReference>
<reference evidence="21" key="1">
    <citation type="journal article" date="2011" name="BMC Genomics">
        <title>Complete genome sequence of the filamentous anoxygenic phototrophic bacterium Chloroflexus aurantiacus.</title>
        <authorList>
            <person name="Tang K.H."/>
            <person name="Barry K."/>
            <person name="Chertkov O."/>
            <person name="Dalin E."/>
            <person name="Han C.S."/>
            <person name="Hauser L.J."/>
            <person name="Honchak B.M."/>
            <person name="Karbach L.E."/>
            <person name="Land M.L."/>
            <person name="Lapidus A."/>
            <person name="Larimer F.W."/>
            <person name="Mikhailova N."/>
            <person name="Pitluck S."/>
            <person name="Pierson B.K."/>
            <person name="Blankenship R.E."/>
        </authorList>
    </citation>
    <scope>NUCLEOTIDE SEQUENCE [LARGE SCALE GENOMIC DNA]</scope>
    <source>
        <strain evidence="21">ATCC 29366 / DSM 635 / J-10-fl</strain>
    </source>
</reference>
<feature type="binding site" description="in other chain" evidence="14">
    <location>
        <position position="183"/>
    </location>
    <ligand>
        <name>UDP-alpha-D-glucose</name>
        <dbReference type="ChEBI" id="CHEBI:58885"/>
        <note>ligand shared between dimeric partners</note>
    </ligand>
</feature>
<dbReference type="EnsemblBacteria" id="ABY35882">
    <property type="protein sequence ID" value="ABY35882"/>
    <property type="gene ID" value="Caur_2677"/>
</dbReference>
<dbReference type="NCBIfam" id="NF008724">
    <property type="entry name" value="PRK11720.1"/>
    <property type="match status" value="1"/>
</dbReference>